<proteinExistence type="predicted"/>
<gene>
    <name evidence="1" type="ORF">GGQ88_001457</name>
</gene>
<evidence type="ECO:0000313" key="1">
    <source>
        <dbReference type="EMBL" id="MBB3860196.1"/>
    </source>
</evidence>
<sequence length="46" mass="5027">MGNQTAIKERNLEEPGRYLDCDGLMFDLTGLGKGSCLSRIQITGHS</sequence>
<protein>
    <submittedName>
        <fullName evidence="1">Uncharacterized protein</fullName>
    </submittedName>
</protein>
<evidence type="ECO:0000313" key="2">
    <source>
        <dbReference type="Proteomes" id="UP000562395"/>
    </source>
</evidence>
<reference evidence="1 2" key="1">
    <citation type="submission" date="2020-08" db="EMBL/GenBank/DDBJ databases">
        <title>Genomic Encyclopedia of Type Strains, Phase IV (KMG-IV): sequencing the most valuable type-strain genomes for metagenomic binning, comparative biology and taxonomic classification.</title>
        <authorList>
            <person name="Goeker M."/>
        </authorList>
    </citation>
    <scope>NUCLEOTIDE SEQUENCE [LARGE SCALE GENOMIC DNA]</scope>
    <source>
        <strain evidence="1 2">DSM 14552</strain>
    </source>
</reference>
<comment type="caution">
    <text evidence="1">The sequence shown here is derived from an EMBL/GenBank/DDBJ whole genome shotgun (WGS) entry which is preliminary data.</text>
</comment>
<name>A0A7W5ZUH5_9SPHN</name>
<dbReference type="Proteomes" id="UP000562395">
    <property type="component" value="Unassembled WGS sequence"/>
</dbReference>
<keyword evidence="2" id="KW-1185">Reference proteome</keyword>
<dbReference type="AlphaFoldDB" id="A0A7W5ZUH5"/>
<accession>A0A7W5ZUH5</accession>
<organism evidence="1 2">
    <name type="scientific">Novosphingobium hassiacum</name>
    <dbReference type="NCBI Taxonomy" id="173676"/>
    <lineage>
        <taxon>Bacteria</taxon>
        <taxon>Pseudomonadati</taxon>
        <taxon>Pseudomonadota</taxon>
        <taxon>Alphaproteobacteria</taxon>
        <taxon>Sphingomonadales</taxon>
        <taxon>Sphingomonadaceae</taxon>
        <taxon>Novosphingobium</taxon>
    </lineage>
</organism>
<dbReference type="EMBL" id="JACICY010000002">
    <property type="protein sequence ID" value="MBB3860196.1"/>
    <property type="molecule type" value="Genomic_DNA"/>
</dbReference>